<dbReference type="Pfam" id="PF00005">
    <property type="entry name" value="ABC_tran"/>
    <property type="match status" value="2"/>
</dbReference>
<dbReference type="Gene3D" id="1.10.287.380">
    <property type="entry name" value="Valyl-tRNA synthetase, C-terminal domain"/>
    <property type="match status" value="1"/>
</dbReference>
<dbReference type="InterPro" id="IPR003593">
    <property type="entry name" value="AAA+_ATPase"/>
</dbReference>
<proteinExistence type="predicted"/>
<dbReference type="PANTHER" id="PTHR42855:SF2">
    <property type="entry name" value="DRUG RESISTANCE ABC TRANSPORTER,ATP-BINDING PROTEIN"/>
    <property type="match status" value="1"/>
</dbReference>
<feature type="compositionally biased region" description="Basic and acidic residues" evidence="3">
    <location>
        <begin position="570"/>
        <end position="584"/>
    </location>
</feature>
<keyword evidence="1" id="KW-0547">Nucleotide-binding</keyword>
<dbReference type="InterPro" id="IPR027417">
    <property type="entry name" value="P-loop_NTPase"/>
</dbReference>
<sequence length="657" mass="75084">MILLQAHNISKSFGVTPILSNIQLEIRKGERVGLVGVNGAGKSTLIKILIGEMSFNEGEIMKAKDATIGYLSQTSGLESELSIWDEMKRVFREVIEQEKELRDLEQKLSDPQVIEQTTVYEKIMADYARISEAFKLNDGYQYEALIRNVLHGFGFSDKNYNDPVSSLSGGQKTRLALAKLLLQKPDVLILDEPTNYLDLETMAWLEQHLQSYQGGILIVSHDRYFLNALVNVIYEIERHKATKYHGNYDHFLEQKAANYEQQMKMFRKQQKEINQMEDFVQRNLARASTTKRAQSRRKALERMERMDQPDGDLKRTSFSFDIDRQSGNDVLKVEELAIGYEGYAPLSQNISFQAFREDSIAIVGPNGIGKSTLLKTILGQQKALAGTMQKGTNVSVAFYEQEQQQLNPSKSVLQEIWDDYPHMLERDVRGLLGQFLFTGEDVNKIVRELSGGEKARLALARLMLIKANLLVLDEPTNHLDIYSKEVLEQSLVNYPGTILFVSHDRYFLNRIATKVLELNPTGVKLYLGDYNYYVEKKKELKEIELAAAASQPSSFASSSKDGSTDSSKGQSDKEAYEEAKERKKLERQLTRKLEQAEVEIEALEKQIQQHEEQLCDPEVYQDHERVMAIQDELDEAKQKLEKTYADWEELEAALNQD</sequence>
<evidence type="ECO:0000313" key="6">
    <source>
        <dbReference type="Proteomes" id="UP001235840"/>
    </source>
</evidence>
<dbReference type="GO" id="GO:0005524">
    <property type="term" value="F:ATP binding"/>
    <property type="evidence" value="ECO:0007669"/>
    <property type="project" value="UniProtKB-KW"/>
</dbReference>
<protein>
    <submittedName>
        <fullName evidence="5">ATP-binding cassette subfamily F protein 3</fullName>
    </submittedName>
</protein>
<feature type="domain" description="ABC transporter" evidence="4">
    <location>
        <begin position="331"/>
        <end position="545"/>
    </location>
</feature>
<dbReference type="PROSITE" id="PS50893">
    <property type="entry name" value="ABC_TRANSPORTER_2"/>
    <property type="match status" value="2"/>
</dbReference>
<dbReference type="Gene3D" id="3.40.50.300">
    <property type="entry name" value="P-loop containing nucleotide triphosphate hydrolases"/>
    <property type="match status" value="2"/>
</dbReference>
<evidence type="ECO:0000259" key="4">
    <source>
        <dbReference type="PROSITE" id="PS50893"/>
    </source>
</evidence>
<keyword evidence="6" id="KW-1185">Reference proteome</keyword>
<evidence type="ECO:0000256" key="2">
    <source>
        <dbReference type="ARBA" id="ARBA00022840"/>
    </source>
</evidence>
<feature type="region of interest" description="Disordered" evidence="3">
    <location>
        <begin position="553"/>
        <end position="584"/>
    </location>
</feature>
<dbReference type="Proteomes" id="UP001235840">
    <property type="component" value="Unassembled WGS sequence"/>
</dbReference>
<dbReference type="InterPro" id="IPR051309">
    <property type="entry name" value="ABCF_ATPase"/>
</dbReference>
<feature type="compositionally biased region" description="Basic and acidic residues" evidence="3">
    <location>
        <begin position="298"/>
        <end position="316"/>
    </location>
</feature>
<dbReference type="Pfam" id="PF16326">
    <property type="entry name" value="ABC_tran_CTD"/>
    <property type="match status" value="1"/>
</dbReference>
<reference evidence="5 6" key="1">
    <citation type="submission" date="2023-07" db="EMBL/GenBank/DDBJ databases">
        <title>Genomic Encyclopedia of Type Strains, Phase IV (KMG-IV): sequencing the most valuable type-strain genomes for metagenomic binning, comparative biology and taxonomic classification.</title>
        <authorList>
            <person name="Goeker M."/>
        </authorList>
    </citation>
    <scope>NUCLEOTIDE SEQUENCE [LARGE SCALE GENOMIC DNA]</scope>
    <source>
        <strain evidence="5 6">DSM 12751</strain>
    </source>
</reference>
<evidence type="ECO:0000256" key="1">
    <source>
        <dbReference type="ARBA" id="ARBA00022741"/>
    </source>
</evidence>
<keyword evidence="2 5" id="KW-0067">ATP-binding</keyword>
<dbReference type="InterPro" id="IPR032781">
    <property type="entry name" value="ABC_tran_Xtn"/>
</dbReference>
<dbReference type="CDD" id="cd03221">
    <property type="entry name" value="ABCF_EF-3"/>
    <property type="match status" value="2"/>
</dbReference>
<dbReference type="PANTHER" id="PTHR42855">
    <property type="entry name" value="ABC TRANSPORTER ATP-BINDING SUBUNIT"/>
    <property type="match status" value="1"/>
</dbReference>
<dbReference type="EMBL" id="JAUSTY010000027">
    <property type="protein sequence ID" value="MDQ0168289.1"/>
    <property type="molecule type" value="Genomic_DNA"/>
</dbReference>
<dbReference type="SMART" id="SM00382">
    <property type="entry name" value="AAA"/>
    <property type="match status" value="2"/>
</dbReference>
<dbReference type="InterPro" id="IPR003439">
    <property type="entry name" value="ABC_transporter-like_ATP-bd"/>
</dbReference>
<feature type="domain" description="ABC transporter" evidence="4">
    <location>
        <begin position="4"/>
        <end position="264"/>
    </location>
</feature>
<evidence type="ECO:0000256" key="3">
    <source>
        <dbReference type="SAM" id="MobiDB-lite"/>
    </source>
</evidence>
<dbReference type="PROSITE" id="PS00211">
    <property type="entry name" value="ABC_TRANSPORTER_1"/>
    <property type="match status" value="2"/>
</dbReference>
<feature type="region of interest" description="Disordered" evidence="3">
    <location>
        <begin position="290"/>
        <end position="316"/>
    </location>
</feature>
<dbReference type="InterPro" id="IPR037118">
    <property type="entry name" value="Val-tRNA_synth_C_sf"/>
</dbReference>
<organism evidence="5 6">
    <name type="scientific">Caldalkalibacillus horti</name>
    <dbReference type="NCBI Taxonomy" id="77523"/>
    <lineage>
        <taxon>Bacteria</taxon>
        <taxon>Bacillati</taxon>
        <taxon>Bacillota</taxon>
        <taxon>Bacilli</taxon>
        <taxon>Bacillales</taxon>
        <taxon>Bacillaceae</taxon>
        <taxon>Caldalkalibacillus</taxon>
    </lineage>
</organism>
<gene>
    <name evidence="5" type="ORF">J2S11_004251</name>
</gene>
<evidence type="ECO:0000313" key="5">
    <source>
        <dbReference type="EMBL" id="MDQ0168289.1"/>
    </source>
</evidence>
<dbReference type="SUPFAM" id="SSF52540">
    <property type="entry name" value="P-loop containing nucleoside triphosphate hydrolases"/>
    <property type="match status" value="2"/>
</dbReference>
<accession>A0ABT9W5E5</accession>
<dbReference type="InterPro" id="IPR017871">
    <property type="entry name" value="ABC_transporter-like_CS"/>
</dbReference>
<dbReference type="RefSeq" id="WP_307397914.1">
    <property type="nucleotide sequence ID" value="NZ_BAAADK010000004.1"/>
</dbReference>
<name>A0ABT9W5E5_9BACI</name>
<dbReference type="InterPro" id="IPR032524">
    <property type="entry name" value="ABC_tran_C"/>
</dbReference>
<feature type="compositionally biased region" description="Low complexity" evidence="3">
    <location>
        <begin position="553"/>
        <end position="569"/>
    </location>
</feature>
<dbReference type="Pfam" id="PF12848">
    <property type="entry name" value="ABC_tran_Xtn"/>
    <property type="match status" value="1"/>
</dbReference>
<comment type="caution">
    <text evidence="5">The sequence shown here is derived from an EMBL/GenBank/DDBJ whole genome shotgun (WGS) entry which is preliminary data.</text>
</comment>